<sequence length="641" mass="69992">MSGFQLFSGDFSRRSLTYRVCVLTASVVAALACALAVAPARAADFELADGRIQGQWNTRIVAGTAVRTGKAQPHLLGKGYASDGRPKGGTGADTADDGNLNFDRGDAFSSLFKIVQSVDLKYREVGLNLSARTWYDATLDRSEVRQGNVPNGFDPSAPLSDAGFSRSNRFSGFLWLNAYAYGHFKLDDDSALDLRVGKQAVKWGGGVFFSGVNQINPVDYTSLRRPGTDAASEAQIPVEMLWAKWTLDSKLSLEGFWQWNWRPSEYDPCGTFFSGSDLGIERGCAGIQSNAYYPLNTASAGAGPWLSDGFMQSMGAILPRDRDRYGSDRGQYGLSLRYRDEASGRGWGAYYLRINSRAPYLDATVIDPARTDPTLAPRLIAAGVPEAYAQLSARLSTIREIWEYPDDIRILGLSAQARWRGWQLGAELSHTRGQPVQLNTADMFRALTSNGGPIGARNAALAPGAVLRGYDRVDKDQAMLNVQRAFAGVFGAKQATLAGEAMYSRADLPGLDQARYGRGFHWGFSPQGYGGACPPIQNPRGCLDKGFYTRNAWGYRLRAQLDYAVGADWTVSPMMSFGHDVRGFAIDNQLVEDRRQLTLGVTAKYGQRYFASFGYTDYAGSAHYDPLADHDYASVAVGAMF</sequence>
<evidence type="ECO:0000256" key="1">
    <source>
        <dbReference type="SAM" id="MobiDB-lite"/>
    </source>
</evidence>
<feature type="signal peptide" evidence="2">
    <location>
        <begin position="1"/>
        <end position="42"/>
    </location>
</feature>
<keyword evidence="4" id="KW-1185">Reference proteome</keyword>
<feature type="region of interest" description="Disordered" evidence="1">
    <location>
        <begin position="76"/>
        <end position="97"/>
    </location>
</feature>
<name>A0ABY9P235_9GAMM</name>
<protein>
    <submittedName>
        <fullName evidence="3">DUF1302 domain-containing protein</fullName>
    </submittedName>
</protein>
<proteinExistence type="predicted"/>
<evidence type="ECO:0000313" key="4">
    <source>
        <dbReference type="Proteomes" id="UP001229313"/>
    </source>
</evidence>
<feature type="chain" id="PRO_5045898414" evidence="2">
    <location>
        <begin position="43"/>
        <end position="641"/>
    </location>
</feature>
<dbReference type="Pfam" id="PF06980">
    <property type="entry name" value="DUF1302"/>
    <property type="match status" value="1"/>
</dbReference>
<dbReference type="SUPFAM" id="SSF56935">
    <property type="entry name" value="Porins"/>
    <property type="match status" value="1"/>
</dbReference>
<evidence type="ECO:0000256" key="2">
    <source>
        <dbReference type="SAM" id="SignalP"/>
    </source>
</evidence>
<gene>
    <name evidence="3" type="ORF">RDV84_13480</name>
</gene>
<dbReference type="InterPro" id="IPR010727">
    <property type="entry name" value="DUF1302"/>
</dbReference>
<dbReference type="Proteomes" id="UP001229313">
    <property type="component" value="Chromosome"/>
</dbReference>
<dbReference type="EMBL" id="CP133568">
    <property type="protein sequence ID" value="WMT01022.1"/>
    <property type="molecule type" value="Genomic_DNA"/>
</dbReference>
<dbReference type="RefSeq" id="WP_309150648.1">
    <property type="nucleotide sequence ID" value="NZ_CP133568.1"/>
</dbReference>
<evidence type="ECO:0000313" key="3">
    <source>
        <dbReference type="EMBL" id="WMT01022.1"/>
    </source>
</evidence>
<accession>A0ABY9P235</accession>
<reference evidence="3 4" key="1">
    <citation type="submission" date="2023-08" db="EMBL/GenBank/DDBJ databases">
        <title>The whole genome sequence of Lysobacter yananisis.</title>
        <authorList>
            <person name="Sun H."/>
        </authorList>
    </citation>
    <scope>NUCLEOTIDE SEQUENCE [LARGE SCALE GENOMIC DNA]</scope>
    <source>
        <strain evidence="3 4">SNNU513</strain>
    </source>
</reference>
<keyword evidence="2" id="KW-0732">Signal</keyword>
<organism evidence="3 4">
    <name type="scientific">Lysobacter yananisis</name>
    <dbReference type="NCBI Taxonomy" id="1003114"/>
    <lineage>
        <taxon>Bacteria</taxon>
        <taxon>Pseudomonadati</taxon>
        <taxon>Pseudomonadota</taxon>
        <taxon>Gammaproteobacteria</taxon>
        <taxon>Lysobacterales</taxon>
        <taxon>Lysobacteraceae</taxon>
        <taxon>Lysobacter</taxon>
    </lineage>
</organism>